<comment type="caution">
    <text evidence="1">The sequence shown here is derived from an EMBL/GenBank/DDBJ whole genome shotgun (WGS) entry which is preliminary data.</text>
</comment>
<keyword evidence="2" id="KW-1185">Reference proteome</keyword>
<protein>
    <submittedName>
        <fullName evidence="1">Uncharacterized protein</fullName>
    </submittedName>
</protein>
<evidence type="ECO:0000313" key="2">
    <source>
        <dbReference type="Proteomes" id="UP000692954"/>
    </source>
</evidence>
<dbReference type="AlphaFoldDB" id="A0A8S1LQ23"/>
<name>A0A8S1LQ23_9CILI</name>
<dbReference type="Proteomes" id="UP000692954">
    <property type="component" value="Unassembled WGS sequence"/>
</dbReference>
<sequence length="319" mass="37971">MNNFSSMKLNLTSQVSQGQICREALIKLTIKLDPGQYSCIDIFEDSCPDILAKKFVSDNNLNKEYTEPLRQNIISQMLIYDHKINEELVKNCDQIQNKDNEVIFAQNKDNKQKHLHKNGLIKFQTFEKQNIERQNKNNIFQINGARYSKSPLTKQQSIDVQKQQNQKKKQTYTINNCKQFESFFSKKETKISILQYEDRIDQEFRLQNKYSDYENNSYFEECQIQNDNPFTSAQIENSLSTFLKNTEKRIINRLFNIIQTNSIVDPRKIPYEEFNYQIIVQLRQHFQKHNFDLMNQVEFQQSVSKNHELIKQAAIFFQI</sequence>
<proteinExistence type="predicted"/>
<dbReference type="EMBL" id="CAJJDN010000022">
    <property type="protein sequence ID" value="CAD8066636.1"/>
    <property type="molecule type" value="Genomic_DNA"/>
</dbReference>
<accession>A0A8S1LQ23</accession>
<reference evidence="1" key="1">
    <citation type="submission" date="2021-01" db="EMBL/GenBank/DDBJ databases">
        <authorList>
            <consortium name="Genoscope - CEA"/>
            <person name="William W."/>
        </authorList>
    </citation>
    <scope>NUCLEOTIDE SEQUENCE</scope>
</reference>
<organism evidence="1 2">
    <name type="scientific">Paramecium sonneborni</name>
    <dbReference type="NCBI Taxonomy" id="65129"/>
    <lineage>
        <taxon>Eukaryota</taxon>
        <taxon>Sar</taxon>
        <taxon>Alveolata</taxon>
        <taxon>Ciliophora</taxon>
        <taxon>Intramacronucleata</taxon>
        <taxon>Oligohymenophorea</taxon>
        <taxon>Peniculida</taxon>
        <taxon>Parameciidae</taxon>
        <taxon>Paramecium</taxon>
    </lineage>
</organism>
<gene>
    <name evidence="1" type="ORF">PSON_ATCC_30995.1.T0220005</name>
</gene>
<evidence type="ECO:0000313" key="1">
    <source>
        <dbReference type="EMBL" id="CAD8066636.1"/>
    </source>
</evidence>